<organism evidence="1 2">
    <name type="scientific">Emiliania huxleyi (strain CCMP1516)</name>
    <dbReference type="NCBI Taxonomy" id="280463"/>
    <lineage>
        <taxon>Eukaryota</taxon>
        <taxon>Haptista</taxon>
        <taxon>Haptophyta</taxon>
        <taxon>Prymnesiophyceae</taxon>
        <taxon>Isochrysidales</taxon>
        <taxon>Noelaerhabdaceae</taxon>
        <taxon>Emiliania</taxon>
    </lineage>
</organism>
<dbReference type="AlphaFoldDB" id="A0A0D3ILH6"/>
<accession>A0A0D3ILH6</accession>
<keyword evidence="2" id="KW-1185">Reference proteome</keyword>
<sequence length="134" mass="13400">MAVRACLSTGRRLVGGVVEGKVAGGRNSAAVAPPALIEYRALGAAAQSGSDASIATSLAAAVVAHLAAALGAVSTALDAVSPAAATLPPSLRRLNRVSGVEGGGAKWVCMLSLLGTGTWNARYMFERPPGFIQK</sequence>
<reference evidence="1" key="2">
    <citation type="submission" date="2024-10" db="UniProtKB">
        <authorList>
            <consortium name="EnsemblProtists"/>
        </authorList>
    </citation>
    <scope>IDENTIFICATION</scope>
</reference>
<dbReference type="HOGENOM" id="CLU_1900177_0_0_1"/>
<dbReference type="KEGG" id="ehx:EMIHUDRAFT_213883"/>
<dbReference type="Proteomes" id="UP000013827">
    <property type="component" value="Unassembled WGS sequence"/>
</dbReference>
<evidence type="ECO:0000313" key="2">
    <source>
        <dbReference type="Proteomes" id="UP000013827"/>
    </source>
</evidence>
<dbReference type="RefSeq" id="XP_005764540.1">
    <property type="nucleotide sequence ID" value="XM_005764483.1"/>
</dbReference>
<proteinExistence type="predicted"/>
<name>A0A0D3ILH6_EMIH1</name>
<dbReference type="PaxDb" id="2903-EOD12111"/>
<evidence type="ECO:0000313" key="1">
    <source>
        <dbReference type="EnsemblProtists" id="EOD12111"/>
    </source>
</evidence>
<reference evidence="2" key="1">
    <citation type="journal article" date="2013" name="Nature">
        <title>Pan genome of the phytoplankton Emiliania underpins its global distribution.</title>
        <authorList>
            <person name="Read B.A."/>
            <person name="Kegel J."/>
            <person name="Klute M.J."/>
            <person name="Kuo A."/>
            <person name="Lefebvre S.C."/>
            <person name="Maumus F."/>
            <person name="Mayer C."/>
            <person name="Miller J."/>
            <person name="Monier A."/>
            <person name="Salamov A."/>
            <person name="Young J."/>
            <person name="Aguilar M."/>
            <person name="Claverie J.M."/>
            <person name="Frickenhaus S."/>
            <person name="Gonzalez K."/>
            <person name="Herman E.K."/>
            <person name="Lin Y.C."/>
            <person name="Napier J."/>
            <person name="Ogata H."/>
            <person name="Sarno A.F."/>
            <person name="Shmutz J."/>
            <person name="Schroeder D."/>
            <person name="de Vargas C."/>
            <person name="Verret F."/>
            <person name="von Dassow P."/>
            <person name="Valentin K."/>
            <person name="Van de Peer Y."/>
            <person name="Wheeler G."/>
            <person name="Dacks J.B."/>
            <person name="Delwiche C.F."/>
            <person name="Dyhrman S.T."/>
            <person name="Glockner G."/>
            <person name="John U."/>
            <person name="Richards T."/>
            <person name="Worden A.Z."/>
            <person name="Zhang X."/>
            <person name="Grigoriev I.V."/>
            <person name="Allen A.E."/>
            <person name="Bidle K."/>
            <person name="Borodovsky M."/>
            <person name="Bowler C."/>
            <person name="Brownlee C."/>
            <person name="Cock J.M."/>
            <person name="Elias M."/>
            <person name="Gladyshev V.N."/>
            <person name="Groth M."/>
            <person name="Guda C."/>
            <person name="Hadaegh A."/>
            <person name="Iglesias-Rodriguez M.D."/>
            <person name="Jenkins J."/>
            <person name="Jones B.M."/>
            <person name="Lawson T."/>
            <person name="Leese F."/>
            <person name="Lindquist E."/>
            <person name="Lobanov A."/>
            <person name="Lomsadze A."/>
            <person name="Malik S.B."/>
            <person name="Marsh M.E."/>
            <person name="Mackinder L."/>
            <person name="Mock T."/>
            <person name="Mueller-Roeber B."/>
            <person name="Pagarete A."/>
            <person name="Parker M."/>
            <person name="Probert I."/>
            <person name="Quesneville H."/>
            <person name="Raines C."/>
            <person name="Rensing S.A."/>
            <person name="Riano-Pachon D.M."/>
            <person name="Richier S."/>
            <person name="Rokitta S."/>
            <person name="Shiraiwa Y."/>
            <person name="Soanes D.M."/>
            <person name="van der Giezen M."/>
            <person name="Wahlund T.M."/>
            <person name="Williams B."/>
            <person name="Wilson W."/>
            <person name="Wolfe G."/>
            <person name="Wurch L.L."/>
        </authorList>
    </citation>
    <scope>NUCLEOTIDE SEQUENCE</scope>
</reference>
<protein>
    <submittedName>
        <fullName evidence="1">Uncharacterized protein</fullName>
    </submittedName>
</protein>
<dbReference type="EnsemblProtists" id="EOD12111">
    <property type="protein sequence ID" value="EOD12111"/>
    <property type="gene ID" value="EMIHUDRAFT_213883"/>
</dbReference>
<dbReference type="GeneID" id="17258342"/>